<name>A0A544U7W8_LYSSH</name>
<sequence length="35" mass="3820">MLGKVGNSNNTSEPHLHIHAEKDGKGVPITFNDDF</sequence>
<reference evidence="2 3" key="1">
    <citation type="submission" date="2018-03" db="EMBL/GenBank/DDBJ databases">
        <title>Aerobic endospore-forming bacteria genome sequencing and assembly.</title>
        <authorList>
            <person name="Cavalcante D.A."/>
            <person name="Driks A."/>
            <person name="Putonti C."/>
            <person name="De-Souza M.T."/>
        </authorList>
    </citation>
    <scope>NUCLEOTIDE SEQUENCE [LARGE SCALE GENOMIC DNA]</scope>
    <source>
        <strain evidence="2 3">SDF0037</strain>
    </source>
</reference>
<dbReference type="EMBL" id="SADV01000036">
    <property type="protein sequence ID" value="TQR27509.1"/>
    <property type="molecule type" value="Genomic_DNA"/>
</dbReference>
<organism evidence="2 3">
    <name type="scientific">Lysinibacillus sphaericus</name>
    <name type="common">Bacillus sphaericus</name>
    <dbReference type="NCBI Taxonomy" id="1421"/>
    <lineage>
        <taxon>Bacteria</taxon>
        <taxon>Bacillati</taxon>
        <taxon>Bacillota</taxon>
        <taxon>Bacilli</taxon>
        <taxon>Bacillales</taxon>
        <taxon>Bacillaceae</taxon>
        <taxon>Lysinibacillus</taxon>
    </lineage>
</organism>
<protein>
    <recommendedName>
        <fullName evidence="4">M23 family metallopeptidase</fullName>
    </recommendedName>
</protein>
<proteinExistence type="predicted"/>
<evidence type="ECO:0008006" key="4">
    <source>
        <dbReference type="Google" id="ProtNLM"/>
    </source>
</evidence>
<accession>A0A544U7W8</accession>
<feature type="compositionally biased region" description="Basic and acidic residues" evidence="1">
    <location>
        <begin position="14"/>
        <end position="25"/>
    </location>
</feature>
<evidence type="ECO:0000313" key="2">
    <source>
        <dbReference type="EMBL" id="TQR27509.1"/>
    </source>
</evidence>
<feature type="region of interest" description="Disordered" evidence="1">
    <location>
        <begin position="1"/>
        <end position="35"/>
    </location>
</feature>
<dbReference type="Proteomes" id="UP000317944">
    <property type="component" value="Unassembled WGS sequence"/>
</dbReference>
<dbReference type="AlphaFoldDB" id="A0A544U7W8"/>
<evidence type="ECO:0000256" key="1">
    <source>
        <dbReference type="SAM" id="MobiDB-lite"/>
    </source>
</evidence>
<gene>
    <name evidence="2" type="ORF">C7Y47_23180</name>
</gene>
<evidence type="ECO:0000313" key="3">
    <source>
        <dbReference type="Proteomes" id="UP000317944"/>
    </source>
</evidence>
<comment type="caution">
    <text evidence="2">The sequence shown here is derived from an EMBL/GenBank/DDBJ whole genome shotgun (WGS) entry which is preliminary data.</text>
</comment>
<feature type="compositionally biased region" description="Polar residues" evidence="1">
    <location>
        <begin position="1"/>
        <end position="13"/>
    </location>
</feature>
<dbReference type="OrthoDB" id="9809488at2"/>